<evidence type="ECO:0000313" key="2">
    <source>
        <dbReference type="EMBL" id="PWU85656.1"/>
    </source>
</evidence>
<evidence type="ECO:0000313" key="1">
    <source>
        <dbReference type="EMBL" id="PWU84534.1"/>
    </source>
</evidence>
<comment type="caution">
    <text evidence="1">The sequence shown here is derived from an EMBL/GenBank/DDBJ whole genome shotgun (WGS) entry which is preliminary data.</text>
</comment>
<dbReference type="AlphaFoldDB" id="A0A2V2UKH9"/>
<evidence type="ECO:0000313" key="3">
    <source>
        <dbReference type="Proteomes" id="UP000246121"/>
    </source>
</evidence>
<protein>
    <submittedName>
        <fullName evidence="1">Uncharacterized protein</fullName>
    </submittedName>
</protein>
<gene>
    <name evidence="2" type="ORF">C4B63_149g17</name>
    <name evidence="1" type="ORF">C4B63_220g10</name>
</gene>
<dbReference type="VEuPathDB" id="TriTrypDB:BCY84_19754"/>
<name>A0A2V2UKH9_TRYCR</name>
<dbReference type="VEuPathDB" id="TriTrypDB:TcCL_NonESM13363"/>
<organism evidence="1 3">
    <name type="scientific">Trypanosoma cruzi</name>
    <dbReference type="NCBI Taxonomy" id="5693"/>
    <lineage>
        <taxon>Eukaryota</taxon>
        <taxon>Discoba</taxon>
        <taxon>Euglenozoa</taxon>
        <taxon>Kinetoplastea</taxon>
        <taxon>Metakinetoplastina</taxon>
        <taxon>Trypanosomatida</taxon>
        <taxon>Trypanosomatidae</taxon>
        <taxon>Trypanosoma</taxon>
        <taxon>Schizotrypanum</taxon>
    </lineage>
</organism>
<dbReference type="VEuPathDB" id="TriTrypDB:TcG_08581"/>
<dbReference type="VEuPathDB" id="TriTrypDB:Tc_MARK_9132"/>
<dbReference type="VEuPathDB" id="TriTrypDB:TCDM_10707"/>
<dbReference type="VEuPathDB" id="TriTrypDB:C4B63_220g10"/>
<dbReference type="Proteomes" id="UP000246121">
    <property type="component" value="Unassembled WGS sequence"/>
</dbReference>
<dbReference type="VEuPathDB" id="TriTrypDB:TcBrA4_0138930"/>
<dbReference type="EMBL" id="PRFA01000220">
    <property type="protein sequence ID" value="PWU84534.1"/>
    <property type="molecule type" value="Genomic_DNA"/>
</dbReference>
<dbReference type="VEuPathDB" id="TriTrypDB:ECC02_009565"/>
<dbReference type="VEuPathDB" id="TriTrypDB:TCSYLVIO_007610"/>
<dbReference type="VEuPathDB" id="TriTrypDB:TcCLB.509499.29"/>
<dbReference type="EMBL" id="PRFA01000149">
    <property type="protein sequence ID" value="PWU85656.1"/>
    <property type="molecule type" value="Genomic_DNA"/>
</dbReference>
<dbReference type="VEuPathDB" id="TriTrypDB:C3747_287g10"/>
<dbReference type="VEuPathDB" id="TriTrypDB:C4B63_149g17"/>
<reference evidence="1 3" key="1">
    <citation type="journal article" date="2018" name="Microb. Genom.">
        <title>Expanding an expanded genome: long-read sequencing of Trypanosoma cruzi.</title>
        <authorList>
            <person name="Berna L."/>
            <person name="Rodriguez M."/>
            <person name="Chiribao M.L."/>
            <person name="Parodi-Talice A."/>
            <person name="Pita S."/>
            <person name="Rijo G."/>
            <person name="Alvarez-Valin F."/>
            <person name="Robello C."/>
        </authorList>
    </citation>
    <scope>NUCLEOTIDE SEQUENCE [LARGE SCALE GENOMIC DNA]</scope>
    <source>
        <strain evidence="1 3">Dm28c</strain>
    </source>
</reference>
<sequence>MYGELEYVSFAYITPSGKLPCELVEKQQLSSMKQIIASYKPSDTTTTTTTSSSCCCCICRTNSSQVRAMPVLKESGTKVYVKFFDTLRKVTRTQCFSVRLRSNMSYIYEMIHAWLPDVGNLVCYTVHSDSHGVLYPLVKTVLHPQDDVPEIIFSQKVFLPFYKFTHCWGVVNLFVLRHHGCLVPGYIPLIVYRSSMHSKEALQEQICQLCCASPLEANYMKSQLFFNCTVSTGFVDLVSFFDSFTDDSASLSQIVVVYPALAPGDLVHLEMVDRTNRRFGIQGMIKCSRQKDGLVCYDVEEMTTGYLLEGLTCVQVLPL</sequence>
<proteinExistence type="predicted"/>
<dbReference type="VEuPathDB" id="TriTrypDB:TcCLB.508649.14"/>
<accession>A0A2V2UKH9</accession>
<dbReference type="VEuPathDB" id="TriTrypDB:TcYC6_0032450"/>